<evidence type="ECO:0000313" key="1">
    <source>
        <dbReference type="EMBL" id="SVB84630.1"/>
    </source>
</evidence>
<feature type="non-terminal residue" evidence="1">
    <location>
        <position position="1"/>
    </location>
</feature>
<organism evidence="1">
    <name type="scientific">marine metagenome</name>
    <dbReference type="NCBI Taxonomy" id="408172"/>
    <lineage>
        <taxon>unclassified sequences</taxon>
        <taxon>metagenomes</taxon>
        <taxon>ecological metagenomes</taxon>
    </lineage>
</organism>
<name>A0A382HBH0_9ZZZZ</name>
<sequence>VISSTLLPRFAATLCGEDIFVNPSTVALTTLIGFRVPLHLANMLWTPAASRTLRIGPPAITPVPSDAGCI</sequence>
<dbReference type="AlphaFoldDB" id="A0A382HBH0"/>
<accession>A0A382HBH0</accession>
<gene>
    <name evidence="1" type="ORF">METZ01_LOCUS237484</name>
</gene>
<protein>
    <submittedName>
        <fullName evidence="1">Uncharacterized protein</fullName>
    </submittedName>
</protein>
<dbReference type="EMBL" id="UINC01060281">
    <property type="protein sequence ID" value="SVB84630.1"/>
    <property type="molecule type" value="Genomic_DNA"/>
</dbReference>
<proteinExistence type="predicted"/>
<reference evidence="1" key="1">
    <citation type="submission" date="2018-05" db="EMBL/GenBank/DDBJ databases">
        <authorList>
            <person name="Lanie J.A."/>
            <person name="Ng W.-L."/>
            <person name="Kazmierczak K.M."/>
            <person name="Andrzejewski T.M."/>
            <person name="Davidsen T.M."/>
            <person name="Wayne K.J."/>
            <person name="Tettelin H."/>
            <person name="Glass J.I."/>
            <person name="Rusch D."/>
            <person name="Podicherti R."/>
            <person name="Tsui H.-C.T."/>
            <person name="Winkler M.E."/>
        </authorList>
    </citation>
    <scope>NUCLEOTIDE SEQUENCE</scope>
</reference>